<proteinExistence type="predicted"/>
<accession>K0T9R9</accession>
<reference evidence="2 3" key="1">
    <citation type="journal article" date="2012" name="Genome Biol.">
        <title>Genome and low-iron response of an oceanic diatom adapted to chronic iron limitation.</title>
        <authorList>
            <person name="Lommer M."/>
            <person name="Specht M."/>
            <person name="Roy A.S."/>
            <person name="Kraemer L."/>
            <person name="Andreson R."/>
            <person name="Gutowska M.A."/>
            <person name="Wolf J."/>
            <person name="Bergner S.V."/>
            <person name="Schilhabel M.B."/>
            <person name="Klostermeier U.C."/>
            <person name="Beiko R.G."/>
            <person name="Rosenstiel P."/>
            <person name="Hippler M."/>
            <person name="Laroche J."/>
        </authorList>
    </citation>
    <scope>NUCLEOTIDE SEQUENCE [LARGE SCALE GENOMIC DNA]</scope>
    <source>
        <strain evidence="2 3">CCMP1005</strain>
    </source>
</reference>
<dbReference type="Proteomes" id="UP000266841">
    <property type="component" value="Unassembled WGS sequence"/>
</dbReference>
<feature type="region of interest" description="Disordered" evidence="1">
    <location>
        <begin position="1"/>
        <end position="30"/>
    </location>
</feature>
<organism evidence="2 3">
    <name type="scientific">Thalassiosira oceanica</name>
    <name type="common">Marine diatom</name>
    <dbReference type="NCBI Taxonomy" id="159749"/>
    <lineage>
        <taxon>Eukaryota</taxon>
        <taxon>Sar</taxon>
        <taxon>Stramenopiles</taxon>
        <taxon>Ochrophyta</taxon>
        <taxon>Bacillariophyta</taxon>
        <taxon>Coscinodiscophyceae</taxon>
        <taxon>Thalassiosirophycidae</taxon>
        <taxon>Thalassiosirales</taxon>
        <taxon>Thalassiosiraceae</taxon>
        <taxon>Thalassiosira</taxon>
    </lineage>
</organism>
<evidence type="ECO:0000256" key="1">
    <source>
        <dbReference type="SAM" id="MobiDB-lite"/>
    </source>
</evidence>
<protein>
    <submittedName>
        <fullName evidence="2">Uncharacterized protein</fullName>
    </submittedName>
</protein>
<evidence type="ECO:0000313" key="3">
    <source>
        <dbReference type="Proteomes" id="UP000266841"/>
    </source>
</evidence>
<evidence type="ECO:0000313" key="2">
    <source>
        <dbReference type="EMBL" id="EJK67267.1"/>
    </source>
</evidence>
<sequence>MSSRRKRAISSLSCSQRDAQTSQTNVEGTSALSGSFNDSIVRLKSRHANHATSKAALLSTKTPMYDNVFMLSTEGQPMCTISMKKAKWYLKKGIAEWSSLPEHKQWTPEEMEGGAKCIRLLFEHNGLKERDTTSRDHRSQCTSAA</sequence>
<dbReference type="EMBL" id="AGNL01013430">
    <property type="protein sequence ID" value="EJK67267.1"/>
    <property type="molecule type" value="Genomic_DNA"/>
</dbReference>
<comment type="caution">
    <text evidence="2">The sequence shown here is derived from an EMBL/GenBank/DDBJ whole genome shotgun (WGS) entry which is preliminary data.</text>
</comment>
<keyword evidence="3" id="KW-1185">Reference proteome</keyword>
<gene>
    <name evidence="2" type="ORF">THAOC_11726</name>
</gene>
<dbReference type="AlphaFoldDB" id="K0T9R9"/>
<name>K0T9R9_THAOC</name>
<feature type="compositionally biased region" description="Polar residues" evidence="1">
    <location>
        <begin position="10"/>
        <end position="30"/>
    </location>
</feature>
<dbReference type="OrthoDB" id="2250022at2759"/>